<dbReference type="Gene3D" id="3.90.1200.10">
    <property type="match status" value="1"/>
</dbReference>
<dbReference type="Pfam" id="PF01633">
    <property type="entry name" value="Choline_kinase"/>
    <property type="match status" value="1"/>
</dbReference>
<dbReference type="InterPro" id="IPR011009">
    <property type="entry name" value="Kinase-like_dom_sf"/>
</dbReference>
<dbReference type="SMR" id="A0A8T3ACN2"/>
<dbReference type="Proteomes" id="UP000829196">
    <property type="component" value="Unassembled WGS sequence"/>
</dbReference>
<evidence type="ECO:0000313" key="3">
    <source>
        <dbReference type="Proteomes" id="UP000829196"/>
    </source>
</evidence>
<dbReference type="AlphaFoldDB" id="A0A8T3ACN2"/>
<dbReference type="PANTHER" id="PTHR22603">
    <property type="entry name" value="CHOLINE/ETHANOALAMINE KINASE"/>
    <property type="match status" value="1"/>
</dbReference>
<sequence>MVYAPIKPKKNDLNITGPNTVHIWDRLRNWLNAARRLCSYEEIKAINLDMIEKEISSLENDLSGKEERIGFCHNDLQYGNIMIEEETKMLTIIDYEYASFNPIAYDIANHFCEMAADYHTETPHILNYNKYPGDKPDSLEVENLLASIENYTLVSHLIWGLWGLISDHVNDTDFDYLEYAKQRFCQYWSRKVKAL</sequence>
<organism evidence="2 3">
    <name type="scientific">Dendrobium nobile</name>
    <name type="common">Orchid</name>
    <dbReference type="NCBI Taxonomy" id="94219"/>
    <lineage>
        <taxon>Eukaryota</taxon>
        <taxon>Viridiplantae</taxon>
        <taxon>Streptophyta</taxon>
        <taxon>Embryophyta</taxon>
        <taxon>Tracheophyta</taxon>
        <taxon>Spermatophyta</taxon>
        <taxon>Magnoliopsida</taxon>
        <taxon>Liliopsida</taxon>
        <taxon>Asparagales</taxon>
        <taxon>Orchidaceae</taxon>
        <taxon>Epidendroideae</taxon>
        <taxon>Malaxideae</taxon>
        <taxon>Dendrobiinae</taxon>
        <taxon>Dendrobium</taxon>
    </lineage>
</organism>
<evidence type="ECO:0000313" key="2">
    <source>
        <dbReference type="EMBL" id="KAI0493821.1"/>
    </source>
</evidence>
<dbReference type="GO" id="GO:0004305">
    <property type="term" value="F:ethanolamine kinase activity"/>
    <property type="evidence" value="ECO:0007669"/>
    <property type="project" value="TreeGrafter"/>
</dbReference>
<dbReference type="PANTHER" id="PTHR22603:SF93">
    <property type="entry name" value="RE24176P"/>
    <property type="match status" value="1"/>
</dbReference>
<dbReference type="GO" id="GO:0006646">
    <property type="term" value="P:phosphatidylethanolamine biosynthetic process"/>
    <property type="evidence" value="ECO:0007669"/>
    <property type="project" value="TreeGrafter"/>
</dbReference>
<dbReference type="GO" id="GO:0004103">
    <property type="term" value="F:choline kinase activity"/>
    <property type="evidence" value="ECO:0007669"/>
    <property type="project" value="TreeGrafter"/>
</dbReference>
<dbReference type="SUPFAM" id="SSF56112">
    <property type="entry name" value="Protein kinase-like (PK-like)"/>
    <property type="match status" value="1"/>
</dbReference>
<accession>A0A8T3ACN2</accession>
<comment type="similarity">
    <text evidence="1">Belongs to the choline/ethanolamine kinase family.</text>
</comment>
<evidence type="ECO:0008006" key="4">
    <source>
        <dbReference type="Google" id="ProtNLM"/>
    </source>
</evidence>
<gene>
    <name evidence="2" type="ORF">KFK09_023946</name>
</gene>
<protein>
    <recommendedName>
        <fullName evidence="4">Choline kinase</fullName>
    </recommendedName>
</protein>
<comment type="caution">
    <text evidence="2">The sequence shown here is derived from an EMBL/GenBank/DDBJ whole genome shotgun (WGS) entry which is preliminary data.</text>
</comment>
<proteinExistence type="inferred from homology"/>
<dbReference type="GO" id="GO:0005737">
    <property type="term" value="C:cytoplasm"/>
    <property type="evidence" value="ECO:0007669"/>
    <property type="project" value="TreeGrafter"/>
</dbReference>
<dbReference type="OrthoDB" id="1701376at2759"/>
<keyword evidence="3" id="KW-1185">Reference proteome</keyword>
<reference evidence="2" key="1">
    <citation type="journal article" date="2022" name="Front. Genet.">
        <title>Chromosome-Scale Assembly of the Dendrobium nobile Genome Provides Insights Into the Molecular Mechanism of the Biosynthesis of the Medicinal Active Ingredient of Dendrobium.</title>
        <authorList>
            <person name="Xu Q."/>
            <person name="Niu S.-C."/>
            <person name="Li K.-L."/>
            <person name="Zheng P.-J."/>
            <person name="Zhang X.-J."/>
            <person name="Jia Y."/>
            <person name="Liu Y."/>
            <person name="Niu Y.-X."/>
            <person name="Yu L.-H."/>
            <person name="Chen D.-F."/>
            <person name="Zhang G.-Q."/>
        </authorList>
    </citation>
    <scope>NUCLEOTIDE SEQUENCE</scope>
    <source>
        <tissue evidence="2">Leaf</tissue>
    </source>
</reference>
<evidence type="ECO:0000256" key="1">
    <source>
        <dbReference type="ARBA" id="ARBA00038211"/>
    </source>
</evidence>
<dbReference type="EMBL" id="JAGYWB010000017">
    <property type="protein sequence ID" value="KAI0493821.1"/>
    <property type="molecule type" value="Genomic_DNA"/>
</dbReference>
<name>A0A8T3ACN2_DENNO</name>